<dbReference type="Pfam" id="PF11148">
    <property type="entry name" value="DUF2922"/>
    <property type="match status" value="1"/>
</dbReference>
<keyword evidence="2" id="KW-1185">Reference proteome</keyword>
<dbReference type="AlphaFoldDB" id="A0A4R3KU24"/>
<accession>A0A4R3KU24</accession>
<dbReference type="InterPro" id="IPR021321">
    <property type="entry name" value="DUF2922"/>
</dbReference>
<evidence type="ECO:0000313" key="2">
    <source>
        <dbReference type="Proteomes" id="UP000294567"/>
    </source>
</evidence>
<sequence length="72" mass="7955">MNKTKLELEFKDEAGKKFILSLDEPRDDLTEIEVKAAMDNILAQNAFFTNGGNIVATAGARVITTTIKELKI</sequence>
<name>A0A4R3KU24_9FIRM</name>
<proteinExistence type="predicted"/>
<reference evidence="1 2" key="1">
    <citation type="submission" date="2019-03" db="EMBL/GenBank/DDBJ databases">
        <title>Genomic Encyclopedia of Type Strains, Phase IV (KMG-IV): sequencing the most valuable type-strain genomes for metagenomic binning, comparative biology and taxonomic classification.</title>
        <authorList>
            <person name="Goeker M."/>
        </authorList>
    </citation>
    <scope>NUCLEOTIDE SEQUENCE [LARGE SCALE GENOMIC DNA]</scope>
    <source>
        <strain evidence="1 2">DSM 26752</strain>
    </source>
</reference>
<evidence type="ECO:0000313" key="1">
    <source>
        <dbReference type="EMBL" id="TCS88537.1"/>
    </source>
</evidence>
<dbReference type="EMBL" id="SMAE01000008">
    <property type="protein sequence ID" value="TCS88537.1"/>
    <property type="molecule type" value="Genomic_DNA"/>
</dbReference>
<organism evidence="1 2">
    <name type="scientific">Keratinibaculum paraultunense</name>
    <dbReference type="NCBI Taxonomy" id="1278232"/>
    <lineage>
        <taxon>Bacteria</taxon>
        <taxon>Bacillati</taxon>
        <taxon>Bacillota</taxon>
        <taxon>Tissierellia</taxon>
        <taxon>Tissierellales</taxon>
        <taxon>Tepidimicrobiaceae</taxon>
        <taxon>Keratinibaculum</taxon>
    </lineage>
</organism>
<dbReference type="OrthoDB" id="9795264at2"/>
<dbReference type="Proteomes" id="UP000294567">
    <property type="component" value="Unassembled WGS sequence"/>
</dbReference>
<comment type="caution">
    <text evidence="1">The sequence shown here is derived from an EMBL/GenBank/DDBJ whole genome shotgun (WGS) entry which is preliminary data.</text>
</comment>
<gene>
    <name evidence="1" type="ORF">EDD65_10870</name>
</gene>
<dbReference type="RefSeq" id="WP_132028055.1">
    <property type="nucleotide sequence ID" value="NZ_CP068564.1"/>
</dbReference>
<protein>
    <submittedName>
        <fullName evidence="1">DUF2922 family protein</fullName>
    </submittedName>
</protein>